<dbReference type="InterPro" id="IPR029044">
    <property type="entry name" value="Nucleotide-diphossugar_trans"/>
</dbReference>
<organism evidence="2 3">
    <name type="scientific">Companilactobacillus halodurans</name>
    <dbReference type="NCBI Taxonomy" id="2584183"/>
    <lineage>
        <taxon>Bacteria</taxon>
        <taxon>Bacillati</taxon>
        <taxon>Bacillota</taxon>
        <taxon>Bacilli</taxon>
        <taxon>Lactobacillales</taxon>
        <taxon>Lactobacillaceae</taxon>
        <taxon>Companilactobacillus</taxon>
    </lineage>
</organism>
<evidence type="ECO:0000313" key="2">
    <source>
        <dbReference type="EMBL" id="MQS97111.1"/>
    </source>
</evidence>
<accession>A0A5P0ZVS6</accession>
<sequence>MNNDRIVESLEILNRQWLDLKHEYDSNSNKKRKKFFSEFKHMDLLSLFGHLRKKILFLNIKEHRPEENISNNEWVKSLKSGAMNTKTVIYSCITGSYDKPLKPMYSSNNIKYILFTDDYDHADGWEIRRIPEYLKEKNNSEINRYIKFHPFELFGDGFDMSVYIDGNIRPVSDLSYYFSKINSDIGIALHRHRSRSCIYQEVKACIALHKGNKKFMLEQIKGYKNVGFPEEYGMLECNVIACDLKNSMSHKLLNMWWEEFSLSKSGRDQLALPYILWKNSIPIDRVCSLGNNVYDNTKLQIVDHR</sequence>
<feature type="domain" description="TOD1/MUCI70 glycosyltransferase-like" evidence="1">
    <location>
        <begin position="133"/>
        <end position="278"/>
    </location>
</feature>
<keyword evidence="3" id="KW-1185">Reference proteome</keyword>
<dbReference type="InterPro" id="IPR048354">
    <property type="entry name" value="TOD1_MUCI70_glycTrfase_dom"/>
</dbReference>
<dbReference type="EMBL" id="VDFO01000012">
    <property type="protein sequence ID" value="MQS97111.1"/>
    <property type="molecule type" value="Genomic_DNA"/>
</dbReference>
<evidence type="ECO:0000259" key="1">
    <source>
        <dbReference type="Pfam" id="PF04765"/>
    </source>
</evidence>
<protein>
    <submittedName>
        <fullName evidence="2">DUF616 domain-containing protein</fullName>
    </submittedName>
</protein>
<dbReference type="Pfam" id="PF04765">
    <property type="entry name" value="TOD1_MUCI70"/>
    <property type="match status" value="1"/>
</dbReference>
<gene>
    <name evidence="2" type="ORF">FHL05_04315</name>
</gene>
<dbReference type="SUPFAM" id="SSF53448">
    <property type="entry name" value="Nucleotide-diphospho-sugar transferases"/>
    <property type="match status" value="1"/>
</dbReference>
<reference evidence="2 3" key="1">
    <citation type="journal article" date="2019" name="Syst. Appl. Microbiol.">
        <title>Polyphasic characterization of two novel Lactobacillus spp. isolated from blown salami packages: Description of Lactobacillus halodurans sp. nov. and Lactobacillus salsicarnum sp. nov.</title>
        <authorList>
            <person name="Schuster J.A."/>
            <person name="Klingl A."/>
            <person name="Vogel R.F."/>
            <person name="Ehrmann M.A."/>
        </authorList>
    </citation>
    <scope>NUCLEOTIDE SEQUENCE [LARGE SCALE GENOMIC DNA]</scope>
    <source>
        <strain evidence="2 3">TMW 1.1920</strain>
    </source>
</reference>
<dbReference type="RefSeq" id="WP_153522132.1">
    <property type="nucleotide sequence ID" value="NZ_VDFO01000012.1"/>
</dbReference>
<proteinExistence type="predicted"/>
<evidence type="ECO:0000313" key="3">
    <source>
        <dbReference type="Proteomes" id="UP000371423"/>
    </source>
</evidence>
<dbReference type="Proteomes" id="UP000371423">
    <property type="component" value="Unassembled WGS sequence"/>
</dbReference>
<dbReference type="OrthoDB" id="396512at2"/>
<comment type="caution">
    <text evidence="2">The sequence shown here is derived from an EMBL/GenBank/DDBJ whole genome shotgun (WGS) entry which is preliminary data.</text>
</comment>
<dbReference type="AlphaFoldDB" id="A0A5P0ZVS6"/>
<name>A0A5P0ZVS6_9LACO</name>